<dbReference type="Pfam" id="PF13853">
    <property type="entry name" value="7tm_4"/>
    <property type="match status" value="1"/>
</dbReference>
<dbReference type="FunFam" id="1.20.1070.10:FF:000001">
    <property type="entry name" value="Olfactory receptor"/>
    <property type="match status" value="1"/>
</dbReference>
<evidence type="ECO:0000256" key="4">
    <source>
        <dbReference type="ARBA" id="ARBA00022692"/>
    </source>
</evidence>
<proteinExistence type="inferred from homology"/>
<dbReference type="InterPro" id="IPR000276">
    <property type="entry name" value="GPCR_Rhodpsn"/>
</dbReference>
<feature type="transmembrane region" description="Helical" evidence="10">
    <location>
        <begin position="236"/>
        <end position="258"/>
    </location>
</feature>
<gene>
    <name evidence="12" type="primary">LOC114584149</name>
</gene>
<evidence type="ECO:0000256" key="2">
    <source>
        <dbReference type="ARBA" id="ARBA00022475"/>
    </source>
</evidence>
<evidence type="ECO:0000256" key="8">
    <source>
        <dbReference type="ARBA" id="ARBA00023224"/>
    </source>
</evidence>
<dbReference type="Ensembl" id="ENSPMRT00000001338.1">
    <property type="protein sequence ID" value="ENSPMRP00000001264.1"/>
    <property type="gene ID" value="ENSPMRG00000000942.1"/>
</dbReference>
<dbReference type="GO" id="GO:0005886">
    <property type="term" value="C:plasma membrane"/>
    <property type="evidence" value="ECO:0007669"/>
    <property type="project" value="UniProtKB-SubCell"/>
</dbReference>
<keyword evidence="2 10" id="KW-1003">Cell membrane</keyword>
<dbReference type="Gene3D" id="1.20.1070.10">
    <property type="entry name" value="Rhodopsin 7-helix transmembrane proteins"/>
    <property type="match status" value="1"/>
</dbReference>
<dbReference type="CDD" id="cd15225">
    <property type="entry name" value="7tmA_OR10A-like"/>
    <property type="match status" value="1"/>
</dbReference>
<comment type="subcellular location">
    <subcellularLocation>
        <location evidence="1 10">Cell membrane</location>
        <topology evidence="1 10">Multi-pass membrane protein</topology>
    </subcellularLocation>
</comment>
<dbReference type="PROSITE" id="PS50262">
    <property type="entry name" value="G_PROTEIN_RECEP_F1_2"/>
    <property type="match status" value="1"/>
</dbReference>
<sequence length="321" mass="35850">MGYENHTEFYFRPFSTLLETQLLIFLLFLLLYVLSLCGNAAVVLIVHVDHSLHNPMYFFLGNLAALEICYTSAIAPLALANLLSRKSATISLSGCGTQMFFFVFLGGADCVLLAIMAYDRYVAICHPLRYMLIMNKTVCTSLVVVSWLLGFLLSLKLTILIFRLPFCGQNEINHFFCDVPVILQLGCSDIQIHQAAIFIVSVVVITIPFLLICISYGFIAVAILQIRSAEGQQKAFSTCSSHLMVVLLQYGCCSFIYLRPNSSYSPQEGRVVSVFYTFVTPLLNPLIYSMRNKELKEALRRAFRRRNVSAAVSANPVRGGS</sequence>
<dbReference type="InterPro" id="IPR017452">
    <property type="entry name" value="GPCR_Rhodpsn_7TM"/>
</dbReference>
<keyword evidence="4 9" id="KW-0812">Transmembrane</keyword>
<dbReference type="GO" id="GO:0004984">
    <property type="term" value="F:olfactory receptor activity"/>
    <property type="evidence" value="ECO:0007669"/>
    <property type="project" value="InterPro"/>
</dbReference>
<keyword evidence="3 10" id="KW-0716">Sensory transduction</keyword>
<evidence type="ECO:0000313" key="13">
    <source>
        <dbReference type="Proteomes" id="UP000472272"/>
    </source>
</evidence>
<reference evidence="12" key="2">
    <citation type="submission" date="2025-08" db="UniProtKB">
        <authorList>
            <consortium name="Ensembl"/>
        </authorList>
    </citation>
    <scope>IDENTIFICATION</scope>
</reference>
<keyword evidence="13" id="KW-1185">Reference proteome</keyword>
<dbReference type="PANTHER" id="PTHR26453">
    <property type="entry name" value="OLFACTORY RECEPTOR"/>
    <property type="match status" value="1"/>
</dbReference>
<dbReference type="GeneTree" id="ENSGT01140000282524"/>
<organism evidence="12 13">
    <name type="scientific">Podarcis muralis</name>
    <name type="common">Wall lizard</name>
    <name type="synonym">Lacerta muralis</name>
    <dbReference type="NCBI Taxonomy" id="64176"/>
    <lineage>
        <taxon>Eukaryota</taxon>
        <taxon>Metazoa</taxon>
        <taxon>Chordata</taxon>
        <taxon>Craniata</taxon>
        <taxon>Vertebrata</taxon>
        <taxon>Euteleostomi</taxon>
        <taxon>Lepidosauria</taxon>
        <taxon>Squamata</taxon>
        <taxon>Bifurcata</taxon>
        <taxon>Unidentata</taxon>
        <taxon>Episquamata</taxon>
        <taxon>Laterata</taxon>
        <taxon>Lacertibaenia</taxon>
        <taxon>Lacertidae</taxon>
        <taxon>Podarcis</taxon>
    </lineage>
</organism>
<dbReference type="OMA" id="CSDIQIH"/>
<feature type="domain" description="G-protein coupled receptors family 1 profile" evidence="11">
    <location>
        <begin position="38"/>
        <end position="288"/>
    </location>
</feature>
<accession>A0A670HN06</accession>
<evidence type="ECO:0000256" key="5">
    <source>
        <dbReference type="ARBA" id="ARBA00022725"/>
    </source>
</evidence>
<evidence type="ECO:0000313" key="12">
    <source>
        <dbReference type="Ensembl" id="ENSPMRP00000001264.1"/>
    </source>
</evidence>
<evidence type="ECO:0000256" key="6">
    <source>
        <dbReference type="ARBA" id="ARBA00022989"/>
    </source>
</evidence>
<evidence type="ECO:0000256" key="1">
    <source>
        <dbReference type="ARBA" id="ARBA00004651"/>
    </source>
</evidence>
<dbReference type="GO" id="GO:0004930">
    <property type="term" value="F:G protein-coupled receptor activity"/>
    <property type="evidence" value="ECO:0007669"/>
    <property type="project" value="UniProtKB-KW"/>
</dbReference>
<reference evidence="12 13" key="1">
    <citation type="journal article" date="2019" name="Proc. Natl. Acad. Sci. U.S.A.">
        <title>Regulatory changes in pterin and carotenoid genes underlie balanced color polymorphisms in the wall lizard.</title>
        <authorList>
            <person name="Andrade P."/>
            <person name="Pinho C."/>
            <person name="Perez I de Lanuza G."/>
            <person name="Afonso S."/>
            <person name="Brejcha J."/>
            <person name="Rubin C.J."/>
            <person name="Wallerman O."/>
            <person name="Pereira P."/>
            <person name="Sabatino S.J."/>
            <person name="Bellati A."/>
            <person name="Pellitteri-Rosa D."/>
            <person name="Bosakova Z."/>
            <person name="Bunikis I."/>
            <person name="Carretero M.A."/>
            <person name="Feiner N."/>
            <person name="Marsik P."/>
            <person name="Pauperio F."/>
            <person name="Salvi D."/>
            <person name="Soler L."/>
            <person name="While G.M."/>
            <person name="Uller T."/>
            <person name="Font E."/>
            <person name="Andersson L."/>
            <person name="Carneiro M."/>
        </authorList>
    </citation>
    <scope>NUCLEOTIDE SEQUENCE</scope>
</reference>
<dbReference type="SUPFAM" id="SSF81321">
    <property type="entry name" value="Family A G protein-coupled receptor-like"/>
    <property type="match status" value="1"/>
</dbReference>
<evidence type="ECO:0000256" key="3">
    <source>
        <dbReference type="ARBA" id="ARBA00022606"/>
    </source>
</evidence>
<keyword evidence="7 10" id="KW-0472">Membrane</keyword>
<reference evidence="12" key="3">
    <citation type="submission" date="2025-09" db="UniProtKB">
        <authorList>
            <consortium name="Ensembl"/>
        </authorList>
    </citation>
    <scope>IDENTIFICATION</scope>
</reference>
<feature type="transmembrane region" description="Helical" evidence="10">
    <location>
        <begin position="138"/>
        <end position="162"/>
    </location>
</feature>
<comment type="similarity">
    <text evidence="9">Belongs to the G-protein coupled receptor 1 family.</text>
</comment>
<keyword evidence="9" id="KW-0297">G-protein coupled receptor</keyword>
<evidence type="ECO:0000256" key="9">
    <source>
        <dbReference type="RuleBase" id="RU000688"/>
    </source>
</evidence>
<dbReference type="AlphaFoldDB" id="A0A670HN06"/>
<feature type="transmembrane region" description="Helical" evidence="10">
    <location>
        <begin position="57"/>
        <end position="79"/>
    </location>
</feature>
<feature type="transmembrane region" description="Helical" evidence="10">
    <location>
        <begin position="20"/>
        <end position="45"/>
    </location>
</feature>
<evidence type="ECO:0000256" key="10">
    <source>
        <dbReference type="RuleBase" id="RU363047"/>
    </source>
</evidence>
<name>A0A670HN06_PODMU</name>
<keyword evidence="8 9" id="KW-0807">Transducer</keyword>
<keyword evidence="6 10" id="KW-1133">Transmembrane helix</keyword>
<feature type="transmembrane region" description="Helical" evidence="10">
    <location>
        <begin position="99"/>
        <end position="118"/>
    </location>
</feature>
<dbReference type="InterPro" id="IPR000725">
    <property type="entry name" value="Olfact_rcpt"/>
</dbReference>
<evidence type="ECO:0000256" key="7">
    <source>
        <dbReference type="ARBA" id="ARBA00023136"/>
    </source>
</evidence>
<dbReference type="Proteomes" id="UP000472272">
    <property type="component" value="Chromosome 1"/>
</dbReference>
<protein>
    <recommendedName>
        <fullName evidence="10">Olfactory receptor</fullName>
    </recommendedName>
</protein>
<feature type="transmembrane region" description="Helical" evidence="10">
    <location>
        <begin position="270"/>
        <end position="290"/>
    </location>
</feature>
<dbReference type="PRINTS" id="PR00245">
    <property type="entry name" value="OLFACTORYR"/>
</dbReference>
<keyword evidence="5 10" id="KW-0552">Olfaction</keyword>
<dbReference type="PRINTS" id="PR00237">
    <property type="entry name" value="GPCRRHODOPSN"/>
</dbReference>
<evidence type="ECO:0000259" key="11">
    <source>
        <dbReference type="PROSITE" id="PS50262"/>
    </source>
</evidence>
<feature type="transmembrane region" description="Helical" evidence="10">
    <location>
        <begin position="195"/>
        <end position="224"/>
    </location>
</feature>
<keyword evidence="9" id="KW-0675">Receptor</keyword>
<dbReference type="PROSITE" id="PS00237">
    <property type="entry name" value="G_PROTEIN_RECEP_F1_1"/>
    <property type="match status" value="1"/>
</dbReference>